<organism evidence="1 2">
    <name type="scientific">Mameliella alba</name>
    <dbReference type="NCBI Taxonomy" id="561184"/>
    <lineage>
        <taxon>Bacteria</taxon>
        <taxon>Pseudomonadati</taxon>
        <taxon>Pseudomonadota</taxon>
        <taxon>Alphaproteobacteria</taxon>
        <taxon>Rhodobacterales</taxon>
        <taxon>Roseobacteraceae</taxon>
        <taxon>Mameliella</taxon>
    </lineage>
</organism>
<reference evidence="1 2" key="1">
    <citation type="submission" date="2014-10" db="EMBL/GenBank/DDBJ databases">
        <title>Genome sequence of Ponticoccus sp. strain UMTAT08 isolated from clonal culture of toxic dinoflagellate Alexandrium tamiyavanichii.</title>
        <authorList>
            <person name="Gan H.Y."/>
            <person name="Muhd D.-D."/>
            <person name="Mohd Noor M.E."/>
            <person name="Yeong Y.S."/>
            <person name="Usup G."/>
        </authorList>
    </citation>
    <scope>NUCLEOTIDE SEQUENCE [LARGE SCALE GENOMIC DNA]</scope>
    <source>
        <strain evidence="1 2">UMTAT08</strain>
    </source>
</reference>
<proteinExistence type="predicted"/>
<keyword evidence="2" id="KW-1185">Reference proteome</keyword>
<dbReference type="Proteomes" id="UP000030960">
    <property type="component" value="Unassembled WGS sequence"/>
</dbReference>
<comment type="caution">
    <text evidence="1">The sequence shown here is derived from an EMBL/GenBank/DDBJ whole genome shotgun (WGS) entry which is preliminary data.</text>
</comment>
<evidence type="ECO:0000313" key="1">
    <source>
        <dbReference type="EMBL" id="KHQ52864.1"/>
    </source>
</evidence>
<accession>A0A0B3SR03</accession>
<evidence type="ECO:0000313" key="2">
    <source>
        <dbReference type="Proteomes" id="UP000030960"/>
    </source>
</evidence>
<protein>
    <submittedName>
        <fullName evidence="1">Uncharacterized protein</fullName>
    </submittedName>
</protein>
<name>A0A0B3SR03_9RHOB</name>
<dbReference type="EMBL" id="JSUQ01000009">
    <property type="protein sequence ID" value="KHQ52864.1"/>
    <property type="molecule type" value="Genomic_DNA"/>
</dbReference>
<gene>
    <name evidence="1" type="ORF">OA50_02407</name>
</gene>
<dbReference type="RefSeq" id="WP_043141469.1">
    <property type="nucleotide sequence ID" value="NZ_JSUQ01000009.1"/>
</dbReference>
<dbReference type="STRING" id="561184.SAMN05216376_11027"/>
<dbReference type="AlphaFoldDB" id="A0A0B3SR03"/>
<sequence length="230" mass="24725">MPRRRAGFAWMSMMDLLFGLFGALVILTVLITLKLGADSGVEKKPFQMFTFEVFSDKADVQSALARMSLGLRVAVPDKAGCAMGASFDTERCEAQLSATRDQAPVKYRTSVQTGGGGAGLLSAALFIGNNGPLELTPFLANTPVFEEMVADRGSSLVTIRMGLKFGDLFWSPAPFCMTVDDVISLASADEQGLAPLDICTLQRCKDGQQYSPCGTKEREITTKGGKIVFK</sequence>